<feature type="transmembrane region" description="Helical" evidence="1">
    <location>
        <begin position="222"/>
        <end position="240"/>
    </location>
</feature>
<reference evidence="3 4" key="1">
    <citation type="submission" date="2020-08" db="EMBL/GenBank/DDBJ databases">
        <title>Streptomycin Non-resistant strain, P. mexicana.</title>
        <authorList>
            <person name="Ganesh-Kumar S."/>
            <person name="Zhe T."/>
            <person name="Yu Z."/>
            <person name="Min Y."/>
        </authorList>
    </citation>
    <scope>NUCLEOTIDE SEQUENCE [LARGE SCALE GENOMIC DNA]</scope>
    <source>
        <strain evidence="3 4">GTZY2</strain>
    </source>
</reference>
<feature type="transmembrane region" description="Helical" evidence="1">
    <location>
        <begin position="326"/>
        <end position="347"/>
    </location>
</feature>
<dbReference type="AlphaFoldDB" id="A0A7G9TF20"/>
<keyword evidence="1" id="KW-1133">Transmembrane helix</keyword>
<feature type="transmembrane region" description="Helical" evidence="1">
    <location>
        <begin position="196"/>
        <end position="215"/>
    </location>
</feature>
<dbReference type="GeneID" id="81470210"/>
<gene>
    <name evidence="3" type="ORF">IAE60_04480</name>
</gene>
<organism evidence="3 4">
    <name type="scientific">Pseudoxanthomonas mexicana</name>
    <dbReference type="NCBI Taxonomy" id="128785"/>
    <lineage>
        <taxon>Bacteria</taxon>
        <taxon>Pseudomonadati</taxon>
        <taxon>Pseudomonadota</taxon>
        <taxon>Gammaproteobacteria</taxon>
        <taxon>Lysobacterales</taxon>
        <taxon>Lysobacteraceae</taxon>
        <taxon>Pseudoxanthomonas</taxon>
    </lineage>
</organism>
<evidence type="ECO:0000256" key="1">
    <source>
        <dbReference type="SAM" id="Phobius"/>
    </source>
</evidence>
<keyword evidence="1" id="KW-0812">Transmembrane</keyword>
<dbReference type="RefSeq" id="WP_187574023.1">
    <property type="nucleotide sequence ID" value="NZ_CP060731.1"/>
</dbReference>
<dbReference type="Proteomes" id="UP000515838">
    <property type="component" value="Chromosome"/>
</dbReference>
<feature type="domain" description="Heparan-alpha-glucosaminide N-acetyltransferase catalytic" evidence="2">
    <location>
        <begin position="7"/>
        <end position="217"/>
    </location>
</feature>
<feature type="transmembrane region" description="Helical" evidence="1">
    <location>
        <begin position="252"/>
        <end position="271"/>
    </location>
</feature>
<dbReference type="Pfam" id="PF07786">
    <property type="entry name" value="HGSNAT_cat"/>
    <property type="match status" value="1"/>
</dbReference>
<sequence length="356" mass="38669">MSAAPVRFASVDALRGLTVAAMLLVNTPGDWSHVYAPLLHAEWHGVTPTDLVFPFFLFIVGVSVSLGIVPRAEAGVARDVLVRALLWRAAKIVALGLALHLLAYLMLDRAHVRPWGVLQRIGVCFAIVGLVALYAKPRTQWALIGVILLGYWALLAPFGYAPYTNLPARVDTALFAPWLYQWDATLARGQDPEGLLSTWPAIATTLIGVRAGAWLRGGALRMLVPAGMAAVAIGLAWSSVFPLNKSLWTSSFALFTAGCALLALALAHVAVDRQGWPAAGRRFGANAIAAYVGAAVMTYVLLGLGWMEPLYRAGFADWMTPRFGPYVPSLAFALSFVGVWWWVVWAMDRRGWYLKV</sequence>
<feature type="transmembrane region" description="Helical" evidence="1">
    <location>
        <begin position="141"/>
        <end position="160"/>
    </location>
</feature>
<feature type="transmembrane region" description="Helical" evidence="1">
    <location>
        <begin position="51"/>
        <end position="69"/>
    </location>
</feature>
<keyword evidence="1" id="KW-0472">Membrane</keyword>
<dbReference type="PANTHER" id="PTHR31061:SF24">
    <property type="entry name" value="LD22376P"/>
    <property type="match status" value="1"/>
</dbReference>
<dbReference type="PANTHER" id="PTHR31061">
    <property type="entry name" value="LD22376P"/>
    <property type="match status" value="1"/>
</dbReference>
<evidence type="ECO:0000313" key="3">
    <source>
        <dbReference type="EMBL" id="QNN78695.1"/>
    </source>
</evidence>
<proteinExistence type="predicted"/>
<feature type="transmembrane region" description="Helical" evidence="1">
    <location>
        <begin position="117"/>
        <end position="134"/>
    </location>
</feature>
<feature type="transmembrane region" description="Helical" evidence="1">
    <location>
        <begin position="283"/>
        <end position="306"/>
    </location>
</feature>
<name>A0A7G9TF20_PSEMX</name>
<protein>
    <submittedName>
        <fullName evidence="3">DUF1624 domain-containing protein</fullName>
    </submittedName>
</protein>
<evidence type="ECO:0000313" key="4">
    <source>
        <dbReference type="Proteomes" id="UP000515838"/>
    </source>
</evidence>
<dbReference type="InterPro" id="IPR012429">
    <property type="entry name" value="HGSNAT_cat"/>
</dbReference>
<evidence type="ECO:0000259" key="2">
    <source>
        <dbReference type="Pfam" id="PF07786"/>
    </source>
</evidence>
<accession>A0A7G9TF20</accession>
<feature type="transmembrane region" description="Helical" evidence="1">
    <location>
        <begin position="81"/>
        <end position="105"/>
    </location>
</feature>
<dbReference type="EMBL" id="CP060731">
    <property type="protein sequence ID" value="QNN78695.1"/>
    <property type="molecule type" value="Genomic_DNA"/>
</dbReference>